<evidence type="ECO:0000256" key="8">
    <source>
        <dbReference type="ARBA" id="ARBA00023065"/>
    </source>
</evidence>
<geneLocation type="mitochondrion" evidence="14"/>
<keyword evidence="4 12" id="KW-0138">CF(0)</keyword>
<organism evidence="14">
    <name type="scientific">Achalinus rufescens</name>
    <name type="common">Boulenger's odd-scaled snake</name>
    <dbReference type="NCBI Taxonomy" id="46276"/>
    <lineage>
        <taxon>Eukaryota</taxon>
        <taxon>Metazoa</taxon>
        <taxon>Chordata</taxon>
        <taxon>Craniata</taxon>
        <taxon>Vertebrata</taxon>
        <taxon>Euteleostomi</taxon>
        <taxon>Lepidosauria</taxon>
        <taxon>Squamata</taxon>
        <taxon>Bifurcata</taxon>
        <taxon>Unidentata</taxon>
        <taxon>Episquamata</taxon>
        <taxon>Toxicofera</taxon>
        <taxon>Serpentes</taxon>
        <taxon>Colubroidea</taxon>
        <taxon>Xenodermatidae</taxon>
        <taxon>Achalinus</taxon>
    </lineage>
</organism>
<dbReference type="GO" id="GO:0031966">
    <property type="term" value="C:mitochondrial membrane"/>
    <property type="evidence" value="ECO:0007669"/>
    <property type="project" value="UniProtKB-SubCell"/>
</dbReference>
<dbReference type="EMBL" id="KT897595">
    <property type="protein sequence ID" value="ALM54923.1"/>
    <property type="molecule type" value="Genomic_DNA"/>
</dbReference>
<dbReference type="Pfam" id="PF00895">
    <property type="entry name" value="ATP-synt_8"/>
    <property type="match status" value="1"/>
</dbReference>
<keyword evidence="9 12" id="KW-0496">Mitochondrion</keyword>
<dbReference type="CTD" id="4509"/>
<feature type="signal peptide" evidence="13">
    <location>
        <begin position="1"/>
        <end position="29"/>
    </location>
</feature>
<accession>A0A1I9KF17</accession>
<dbReference type="GO" id="GO:0015078">
    <property type="term" value="F:proton transmembrane transporter activity"/>
    <property type="evidence" value="ECO:0007669"/>
    <property type="project" value="InterPro"/>
</dbReference>
<keyword evidence="8 12" id="KW-0406">Ion transport</keyword>
<evidence type="ECO:0000256" key="10">
    <source>
        <dbReference type="ARBA" id="ARBA00023136"/>
    </source>
</evidence>
<keyword evidence="13" id="KW-0732">Signal</keyword>
<keyword evidence="10" id="KW-0472">Membrane</keyword>
<gene>
    <name evidence="14" type="primary">ATP8</name>
</gene>
<keyword evidence="6 12" id="KW-0375">Hydrogen ion transport</keyword>
<feature type="chain" id="PRO_5012881868" description="ATP synthase complex subunit 8" evidence="13">
    <location>
        <begin position="30"/>
        <end position="54"/>
    </location>
</feature>
<keyword evidence="5 12" id="KW-0812">Transmembrane</keyword>
<comment type="subcellular location">
    <subcellularLocation>
        <location evidence="1 12">Mitochondrion membrane</location>
        <topology evidence="1 12">Single-pass membrane protein</topology>
    </subcellularLocation>
</comment>
<evidence type="ECO:0000256" key="6">
    <source>
        <dbReference type="ARBA" id="ARBA00022781"/>
    </source>
</evidence>
<evidence type="ECO:0000256" key="11">
    <source>
        <dbReference type="ARBA" id="ARBA00023310"/>
    </source>
</evidence>
<evidence type="ECO:0000256" key="1">
    <source>
        <dbReference type="ARBA" id="ARBA00004304"/>
    </source>
</evidence>
<protein>
    <recommendedName>
        <fullName evidence="12">ATP synthase complex subunit 8</fullName>
    </recommendedName>
</protein>
<dbReference type="GeneID" id="30514511"/>
<proteinExistence type="inferred from homology"/>
<reference evidence="14" key="1">
    <citation type="submission" date="2015-10" db="EMBL/GenBank/DDBJ databases">
        <title>Mitochondrial genome of the Achalinus rufescens(Reptilia: Xenodermatidae).</title>
        <authorList>
            <person name="Wang D."/>
            <person name="Yang D."/>
            <person name="Huang S."/>
        </authorList>
    </citation>
    <scope>NUCLEOTIDE SEQUENCE</scope>
</reference>
<keyword evidence="7" id="KW-1133">Transmembrane helix</keyword>
<dbReference type="GO" id="GO:0045259">
    <property type="term" value="C:proton-transporting ATP synthase complex"/>
    <property type="evidence" value="ECO:0007669"/>
    <property type="project" value="UniProtKB-KW"/>
</dbReference>
<keyword evidence="11" id="KW-0066">ATP synthesis</keyword>
<evidence type="ECO:0000256" key="13">
    <source>
        <dbReference type="SAM" id="SignalP"/>
    </source>
</evidence>
<evidence type="ECO:0000256" key="7">
    <source>
        <dbReference type="ARBA" id="ARBA00022989"/>
    </source>
</evidence>
<sequence>MPQLDTVLTLMNFLLAWLSLALLSQKIHPLLTRKGSKKLTNNLKPAPTWTQPWT</sequence>
<dbReference type="InterPro" id="IPR001421">
    <property type="entry name" value="ATP8_metazoa"/>
</dbReference>
<evidence type="ECO:0000256" key="12">
    <source>
        <dbReference type="RuleBase" id="RU003661"/>
    </source>
</evidence>
<evidence type="ECO:0000313" key="14">
    <source>
        <dbReference type="EMBL" id="ALM54923.1"/>
    </source>
</evidence>
<dbReference type="AlphaFoldDB" id="A0A1I9KF17"/>
<name>A0A1I9KF17_9SAUR</name>
<dbReference type="RefSeq" id="YP_009328338.1">
    <property type="nucleotide sequence ID" value="NC_032085.1"/>
</dbReference>
<comment type="similarity">
    <text evidence="2 12">Belongs to the ATPase protein 8 family.</text>
</comment>
<evidence type="ECO:0000256" key="2">
    <source>
        <dbReference type="ARBA" id="ARBA00008892"/>
    </source>
</evidence>
<evidence type="ECO:0000256" key="9">
    <source>
        <dbReference type="ARBA" id="ARBA00023128"/>
    </source>
</evidence>
<keyword evidence="3 12" id="KW-0813">Transport</keyword>
<evidence type="ECO:0000256" key="3">
    <source>
        <dbReference type="ARBA" id="ARBA00022448"/>
    </source>
</evidence>
<dbReference type="GO" id="GO:0015986">
    <property type="term" value="P:proton motive force-driven ATP synthesis"/>
    <property type="evidence" value="ECO:0007669"/>
    <property type="project" value="InterPro"/>
</dbReference>
<evidence type="ECO:0000256" key="4">
    <source>
        <dbReference type="ARBA" id="ARBA00022547"/>
    </source>
</evidence>
<evidence type="ECO:0000256" key="5">
    <source>
        <dbReference type="ARBA" id="ARBA00022692"/>
    </source>
</evidence>